<name>A0ABT7AB56_9ACTN</name>
<keyword evidence="1" id="KW-0472">Membrane</keyword>
<dbReference type="InterPro" id="IPR002543">
    <property type="entry name" value="FtsK_dom"/>
</dbReference>
<proteinExistence type="predicted"/>
<evidence type="ECO:0000313" key="3">
    <source>
        <dbReference type="EMBL" id="MDJ1138546.1"/>
    </source>
</evidence>
<evidence type="ECO:0000256" key="1">
    <source>
        <dbReference type="SAM" id="Phobius"/>
    </source>
</evidence>
<feature type="transmembrane region" description="Helical" evidence="1">
    <location>
        <begin position="136"/>
        <end position="161"/>
    </location>
</feature>
<dbReference type="SUPFAM" id="SSF52540">
    <property type="entry name" value="P-loop containing nucleoside triphosphate hydrolases"/>
    <property type="match status" value="1"/>
</dbReference>
<evidence type="ECO:0000313" key="4">
    <source>
        <dbReference type="Proteomes" id="UP001214441"/>
    </source>
</evidence>
<dbReference type="EMBL" id="JANCPR020000097">
    <property type="protein sequence ID" value="MDJ1138546.1"/>
    <property type="molecule type" value="Genomic_DNA"/>
</dbReference>
<keyword evidence="1" id="KW-0812">Transmembrane</keyword>
<dbReference type="Proteomes" id="UP001214441">
    <property type="component" value="Unassembled WGS sequence"/>
</dbReference>
<dbReference type="Gene3D" id="3.40.50.300">
    <property type="entry name" value="P-loop containing nucleotide triphosphate hydrolases"/>
    <property type="match status" value="1"/>
</dbReference>
<evidence type="ECO:0000259" key="2">
    <source>
        <dbReference type="Pfam" id="PF01580"/>
    </source>
</evidence>
<accession>A0ABT7AB56</accession>
<feature type="domain" description="FtsK" evidence="2">
    <location>
        <begin position="317"/>
        <end position="403"/>
    </location>
</feature>
<keyword evidence="4" id="KW-1185">Reference proteome</keyword>
<sequence>MRAARVAFSDERTRTAGRFVVRHGSYMLSGSGILARRVWDGRSAARYERMMRTAEAAGNPEEAREWEERGRAFRAARHQRRMDLLTAPQRLAKGAAVGVGATTGGLLALGGVLALAESEPALIVGPFMAAVETIRWIVVIASVVWGAGKVVAPWLVLLTLWNIGRARSAAPAWALPANERGSEGEPITPSVVVQALRNLGIAPLRGAIKEMEDAGAGMLGPIRIAGCGVEVDVTLPSGVSTNEVQQRRRKLAENLARHEHEVFITIPEAARTVRLWVADSGALDEPIGPSPLVTDMEAVGDYKGGRAPWGQDLRGDAALISLFQRHMLITGLSNQGKTAALRALALWLALDKSVEFRIGDLKGVGDWKPFEGIASVLIEGPTDEHVARVVDMLEEGVAEMERRIMAPAGTTFRPLILLVDEAQVAFMCPALSEDDRPVDENGKPIGAVDKRPLGGTKATSRYFQAVRKIHNQGRVVDVLLWQGTQDPTDQNLPKLVREGAHIRASLVLGTESQARMALGDKAVDGGAAPHKLRQGLDKGTVVVAGDGVKLSPGQSSITIRTHYVDDDQAQ</sequence>
<gene>
    <name evidence="3" type="ORF">NMN56_042640</name>
</gene>
<protein>
    <submittedName>
        <fullName evidence="3">FtsK/SpoIIIE domain-containing protein</fullName>
    </submittedName>
</protein>
<keyword evidence="1" id="KW-1133">Transmembrane helix</keyword>
<dbReference type="InterPro" id="IPR027417">
    <property type="entry name" value="P-loop_NTPase"/>
</dbReference>
<feature type="non-terminal residue" evidence="3">
    <location>
        <position position="570"/>
    </location>
</feature>
<feature type="transmembrane region" description="Helical" evidence="1">
    <location>
        <begin position="91"/>
        <end position="116"/>
    </location>
</feature>
<comment type="caution">
    <text evidence="3">The sequence shown here is derived from an EMBL/GenBank/DDBJ whole genome shotgun (WGS) entry which is preliminary data.</text>
</comment>
<organism evidence="3 4">
    <name type="scientific">Streptomyces iconiensis</name>
    <dbReference type="NCBI Taxonomy" id="1384038"/>
    <lineage>
        <taxon>Bacteria</taxon>
        <taxon>Bacillati</taxon>
        <taxon>Actinomycetota</taxon>
        <taxon>Actinomycetes</taxon>
        <taxon>Kitasatosporales</taxon>
        <taxon>Streptomycetaceae</taxon>
        <taxon>Streptomyces</taxon>
    </lineage>
</organism>
<dbReference type="Pfam" id="PF01580">
    <property type="entry name" value="FtsK_SpoIIIE"/>
    <property type="match status" value="1"/>
</dbReference>
<reference evidence="3 4" key="1">
    <citation type="submission" date="2023-05" db="EMBL/GenBank/DDBJ databases">
        <title>Streptantibioticus silvisoli sp. nov., acidotolerant actinomycetes 1 from pine litter.</title>
        <authorList>
            <person name="Swiecimska M."/>
            <person name="Golinska P."/>
            <person name="Sangal V."/>
            <person name="Wachnowicz B."/>
            <person name="Goodfellow M."/>
        </authorList>
    </citation>
    <scope>NUCLEOTIDE SEQUENCE [LARGE SCALE GENOMIC DNA]</scope>
    <source>
        <strain evidence="3 4">DSM 42109</strain>
    </source>
</reference>